<dbReference type="AlphaFoldDB" id="A0A5C0SJC4"/>
<sequence>MLERILELLEEGRSIDEIARELDVPRDEVVGAMEVLADLGYLERVEAGESACATCPLKSVCPGACFRFKGKVYQLSDFRLGGKNRALKP</sequence>
<dbReference type="GeneID" id="41608603"/>
<dbReference type="Proteomes" id="UP000322631">
    <property type="component" value="Chromosome"/>
</dbReference>
<protein>
    <submittedName>
        <fullName evidence="1">DNA-binding protein</fullName>
    </submittedName>
</protein>
<dbReference type="GO" id="GO:0003677">
    <property type="term" value="F:DNA binding"/>
    <property type="evidence" value="ECO:0007669"/>
    <property type="project" value="UniProtKB-KW"/>
</dbReference>
<keyword evidence="2" id="KW-1185">Reference proteome</keyword>
<dbReference type="EMBL" id="CP041932">
    <property type="protein sequence ID" value="QEK14102.1"/>
    <property type="molecule type" value="Genomic_DNA"/>
</dbReference>
<dbReference type="InterPro" id="IPR036388">
    <property type="entry name" value="WH-like_DNA-bd_sf"/>
</dbReference>
<gene>
    <name evidence="1" type="ORF">FPV09_02070</name>
</gene>
<name>A0A5C0SJC4_9EURY</name>
<organism evidence="1 2">
    <name type="scientific">Thermococcus aciditolerans</name>
    <dbReference type="NCBI Taxonomy" id="2598455"/>
    <lineage>
        <taxon>Archaea</taxon>
        <taxon>Methanobacteriati</taxon>
        <taxon>Methanobacteriota</taxon>
        <taxon>Thermococci</taxon>
        <taxon>Thermococcales</taxon>
        <taxon>Thermococcaceae</taxon>
        <taxon>Thermococcus</taxon>
    </lineage>
</organism>
<dbReference type="InterPro" id="IPR036390">
    <property type="entry name" value="WH_DNA-bd_sf"/>
</dbReference>
<keyword evidence="1" id="KW-0238">DNA-binding</keyword>
<proteinExistence type="predicted"/>
<dbReference type="KEGG" id="them:FPV09_02070"/>
<dbReference type="Gene3D" id="1.10.10.10">
    <property type="entry name" value="Winged helix-like DNA-binding domain superfamily/Winged helix DNA-binding domain"/>
    <property type="match status" value="1"/>
</dbReference>
<dbReference type="SUPFAM" id="SSF46785">
    <property type="entry name" value="Winged helix' DNA-binding domain"/>
    <property type="match status" value="1"/>
</dbReference>
<dbReference type="RefSeq" id="WP_148882192.1">
    <property type="nucleotide sequence ID" value="NZ_CP041932.1"/>
</dbReference>
<accession>A0A5C0SJC4</accession>
<evidence type="ECO:0000313" key="1">
    <source>
        <dbReference type="EMBL" id="QEK14102.1"/>
    </source>
</evidence>
<evidence type="ECO:0000313" key="2">
    <source>
        <dbReference type="Proteomes" id="UP000322631"/>
    </source>
</evidence>
<reference evidence="1 2" key="1">
    <citation type="submission" date="2019-07" db="EMBL/GenBank/DDBJ databases">
        <title>Complete genome of Thermococcus acidophilus.</title>
        <authorList>
            <person name="Li X."/>
        </authorList>
    </citation>
    <scope>NUCLEOTIDE SEQUENCE [LARGE SCALE GENOMIC DNA]</scope>
    <source>
        <strain evidence="1 2">SY113</strain>
    </source>
</reference>